<keyword evidence="2" id="KW-1133">Transmembrane helix</keyword>
<dbReference type="RefSeq" id="WP_344121418.1">
    <property type="nucleotide sequence ID" value="NZ_BAAAOA010000017.1"/>
</dbReference>
<feature type="compositionally biased region" description="Gly residues" evidence="1">
    <location>
        <begin position="100"/>
        <end position="114"/>
    </location>
</feature>
<evidence type="ECO:0000313" key="5">
    <source>
        <dbReference type="Proteomes" id="UP001501204"/>
    </source>
</evidence>
<comment type="caution">
    <text evidence="4">The sequence shown here is derived from an EMBL/GenBank/DDBJ whole genome shotgun (WGS) entry which is preliminary data.</text>
</comment>
<feature type="signal peptide" evidence="3">
    <location>
        <begin position="1"/>
        <end position="28"/>
    </location>
</feature>
<keyword evidence="5" id="KW-1185">Reference proteome</keyword>
<keyword evidence="3" id="KW-0732">Signal</keyword>
<sequence>MNTPLWRALLVAPTASAITLCGFTGALAVDVAPDGASPGTSVLITSASPLPTTAPAAGPGRNGGQGNGGQGNGGQGNGGQGNGGQGNGGQGSDGATPGNGHNGNGTQGNGGQGSDGATPGNGHNGNGTQGNGGQGNGGQGSDGATPGNGHNGNGTQGNGGQGHHGNGDHENDGHLPGNSDQGSDGGGDHSNDDATPSNGGSALEHEKDSDSGSPSPAPIKAPPVVHDAGAPAPRPVGVVGLPDTSRTGTGWDHAPQIGSARPVSTVRTSVQDATVMSRSAGAEAPTMPAAAGARVSTSGTDPSTPPLPDSLAYTGVPGGVLSAGGLGALLLALGAALRLKRA</sequence>
<dbReference type="Proteomes" id="UP001501204">
    <property type="component" value="Unassembled WGS sequence"/>
</dbReference>
<feature type="compositionally biased region" description="Low complexity" evidence="1">
    <location>
        <begin position="280"/>
        <end position="293"/>
    </location>
</feature>
<feature type="compositionally biased region" description="Polar residues" evidence="1">
    <location>
        <begin position="265"/>
        <end position="277"/>
    </location>
</feature>
<feature type="transmembrane region" description="Helical" evidence="2">
    <location>
        <begin position="311"/>
        <end position="337"/>
    </location>
</feature>
<feature type="compositionally biased region" description="Gly residues" evidence="1">
    <location>
        <begin position="149"/>
        <end position="164"/>
    </location>
</feature>
<name>A0ABN2KJF4_9MICC</name>
<protein>
    <recommendedName>
        <fullName evidence="6">Gram-positive cocci surface proteins LPxTG domain-containing protein</fullName>
    </recommendedName>
</protein>
<keyword evidence="2" id="KW-0812">Transmembrane</keyword>
<evidence type="ECO:0000313" key="4">
    <source>
        <dbReference type="EMBL" id="GAA1757718.1"/>
    </source>
</evidence>
<reference evidence="4 5" key="1">
    <citation type="journal article" date="2019" name="Int. J. Syst. Evol. Microbiol.">
        <title>The Global Catalogue of Microorganisms (GCM) 10K type strain sequencing project: providing services to taxonomists for standard genome sequencing and annotation.</title>
        <authorList>
            <consortium name="The Broad Institute Genomics Platform"/>
            <consortium name="The Broad Institute Genome Sequencing Center for Infectious Disease"/>
            <person name="Wu L."/>
            <person name="Ma J."/>
        </authorList>
    </citation>
    <scope>NUCLEOTIDE SEQUENCE [LARGE SCALE GENOMIC DNA]</scope>
    <source>
        <strain evidence="4 5">JCM 14735</strain>
    </source>
</reference>
<dbReference type="EMBL" id="BAAAOA010000017">
    <property type="protein sequence ID" value="GAA1757718.1"/>
    <property type="molecule type" value="Genomic_DNA"/>
</dbReference>
<gene>
    <name evidence="4" type="ORF">GCM10009767_16270</name>
</gene>
<organism evidence="4 5">
    <name type="scientific">Kocuria aegyptia</name>
    <dbReference type="NCBI Taxonomy" id="330943"/>
    <lineage>
        <taxon>Bacteria</taxon>
        <taxon>Bacillati</taxon>
        <taxon>Actinomycetota</taxon>
        <taxon>Actinomycetes</taxon>
        <taxon>Micrococcales</taxon>
        <taxon>Micrococcaceae</taxon>
        <taxon>Kocuria</taxon>
    </lineage>
</organism>
<feature type="chain" id="PRO_5047278093" description="Gram-positive cocci surface proteins LPxTG domain-containing protein" evidence="3">
    <location>
        <begin position="29"/>
        <end position="342"/>
    </location>
</feature>
<evidence type="ECO:0000256" key="1">
    <source>
        <dbReference type="SAM" id="MobiDB-lite"/>
    </source>
</evidence>
<proteinExistence type="predicted"/>
<feature type="region of interest" description="Disordered" evidence="1">
    <location>
        <begin position="42"/>
        <end position="308"/>
    </location>
</feature>
<evidence type="ECO:0008006" key="6">
    <source>
        <dbReference type="Google" id="ProtNLM"/>
    </source>
</evidence>
<feature type="compositionally biased region" description="Low complexity" evidence="1">
    <location>
        <begin position="45"/>
        <end position="59"/>
    </location>
</feature>
<feature type="compositionally biased region" description="Gly residues" evidence="1">
    <location>
        <begin position="60"/>
        <end position="92"/>
    </location>
</feature>
<keyword evidence="2" id="KW-0472">Membrane</keyword>
<accession>A0ABN2KJF4</accession>
<feature type="compositionally biased region" description="Gly residues" evidence="1">
    <location>
        <begin position="122"/>
        <end position="141"/>
    </location>
</feature>
<evidence type="ECO:0000256" key="3">
    <source>
        <dbReference type="SAM" id="SignalP"/>
    </source>
</evidence>
<evidence type="ECO:0000256" key="2">
    <source>
        <dbReference type="SAM" id="Phobius"/>
    </source>
</evidence>